<comment type="caution">
    <text evidence="2">The sequence shown here is derived from an EMBL/GenBank/DDBJ whole genome shotgun (WGS) entry which is preliminary data.</text>
</comment>
<dbReference type="AlphaFoldDB" id="A0A5F1YJR8"/>
<feature type="region of interest" description="Disordered" evidence="1">
    <location>
        <begin position="20"/>
        <end position="56"/>
    </location>
</feature>
<reference evidence="2" key="1">
    <citation type="journal article" date="2019" name="PLoS Negl. Trop. Dis.">
        <title>Revisiting the worldwide diversity of Leptospira species in the environment.</title>
        <authorList>
            <person name="Vincent A.T."/>
            <person name="Schiettekatte O."/>
            <person name="Bourhy P."/>
            <person name="Veyrier F.J."/>
            <person name="Picardeau M."/>
        </authorList>
    </citation>
    <scope>NUCLEOTIDE SEQUENCE [LARGE SCALE GENOMIC DNA]</scope>
    <source>
        <strain evidence="2">201800299</strain>
    </source>
</reference>
<keyword evidence="3" id="KW-1185">Reference proteome</keyword>
<protein>
    <submittedName>
        <fullName evidence="2">Uncharacterized protein</fullName>
    </submittedName>
</protein>
<sequence>MAYNERGFSTFAVLERAKRAEELERGSSDLSRGSRTEVTKRMCRRPSKSREAISQRSEKPQLCDVVIA</sequence>
<accession>A0A5F1YJR8</accession>
<dbReference type="Proteomes" id="UP000298277">
    <property type="component" value="Unassembled WGS sequence"/>
</dbReference>
<dbReference type="EMBL" id="RQFA01000010">
    <property type="protein sequence ID" value="TGK38479.1"/>
    <property type="molecule type" value="Genomic_DNA"/>
</dbReference>
<evidence type="ECO:0000313" key="2">
    <source>
        <dbReference type="EMBL" id="TGK38479.1"/>
    </source>
</evidence>
<organism evidence="2 3">
    <name type="scientific">Leptospira gomenensis</name>
    <dbReference type="NCBI Taxonomy" id="2484974"/>
    <lineage>
        <taxon>Bacteria</taxon>
        <taxon>Pseudomonadati</taxon>
        <taxon>Spirochaetota</taxon>
        <taxon>Spirochaetia</taxon>
        <taxon>Leptospirales</taxon>
        <taxon>Leptospiraceae</taxon>
        <taxon>Leptospira</taxon>
    </lineage>
</organism>
<name>A0A5F1YJR8_9LEPT</name>
<proteinExistence type="predicted"/>
<feature type="compositionally biased region" description="Basic and acidic residues" evidence="1">
    <location>
        <begin position="20"/>
        <end position="40"/>
    </location>
</feature>
<evidence type="ECO:0000256" key="1">
    <source>
        <dbReference type="SAM" id="MobiDB-lite"/>
    </source>
</evidence>
<evidence type="ECO:0000313" key="3">
    <source>
        <dbReference type="Proteomes" id="UP000298277"/>
    </source>
</evidence>
<gene>
    <name evidence="2" type="ORF">EHQ17_02260</name>
</gene>